<dbReference type="Pfam" id="PF13384">
    <property type="entry name" value="HTH_23"/>
    <property type="match status" value="1"/>
</dbReference>
<gene>
    <name evidence="1" type="ORF">N865_01210</name>
</gene>
<evidence type="ECO:0000313" key="2">
    <source>
        <dbReference type="Proteomes" id="UP000019489"/>
    </source>
</evidence>
<proteinExistence type="predicted"/>
<comment type="caution">
    <text evidence="1">The sequence shown here is derived from an EMBL/GenBank/DDBJ whole genome shotgun (WGS) entry which is preliminary data.</text>
</comment>
<protein>
    <submittedName>
        <fullName evidence="1">Uncharacterized protein</fullName>
    </submittedName>
</protein>
<dbReference type="eggNOG" id="ENOG5033C6B">
    <property type="taxonomic scope" value="Bacteria"/>
</dbReference>
<dbReference type="PATRIC" id="fig|1386089.3.peg.4190"/>
<name>W9G0L9_9MICO</name>
<dbReference type="EMBL" id="AWSA01000090">
    <property type="protein sequence ID" value="EWS99605.1"/>
    <property type="molecule type" value="Genomic_DNA"/>
</dbReference>
<dbReference type="RefSeq" id="WP_034810229.1">
    <property type="nucleotide sequence ID" value="NZ_AWSA01000090.1"/>
</dbReference>
<dbReference type="AlphaFoldDB" id="W9G0L9"/>
<organism evidence="1 2">
    <name type="scientific">Intrasporangium oryzae NRRL B-24470</name>
    <dbReference type="NCBI Taxonomy" id="1386089"/>
    <lineage>
        <taxon>Bacteria</taxon>
        <taxon>Bacillati</taxon>
        <taxon>Actinomycetota</taxon>
        <taxon>Actinomycetes</taxon>
        <taxon>Micrococcales</taxon>
        <taxon>Intrasporangiaceae</taxon>
        <taxon>Intrasporangium</taxon>
    </lineage>
</organism>
<evidence type="ECO:0000313" key="1">
    <source>
        <dbReference type="EMBL" id="EWS99605.1"/>
    </source>
</evidence>
<sequence>MRIAAAALPRVEGQHRNHALAAARRARALQLASQGLTYQQVADELGYASRGTVHHIVHQALARETNEAVEEMRELEVARLDGLQSALWDRAMAGDLDAARTVLRIVATRCRLLELYDRKPTDGFVPKTVVLTAGSATARR</sequence>
<dbReference type="Proteomes" id="UP000019489">
    <property type="component" value="Unassembled WGS sequence"/>
</dbReference>
<accession>W9G0L9</accession>
<reference evidence="1 2" key="1">
    <citation type="submission" date="2013-08" db="EMBL/GenBank/DDBJ databases">
        <title>Intrasporangium oryzae NRRL B-24470.</title>
        <authorList>
            <person name="Liu H."/>
            <person name="Wang G."/>
        </authorList>
    </citation>
    <scope>NUCLEOTIDE SEQUENCE [LARGE SCALE GENOMIC DNA]</scope>
    <source>
        <strain evidence="1 2">NRRL B-24470</strain>
    </source>
</reference>
<keyword evidence="2" id="KW-1185">Reference proteome</keyword>